<keyword evidence="15" id="KW-1185">Reference proteome</keyword>
<comment type="function">
    <text evidence="9">The M ring may be actively involved in energy transduction.</text>
</comment>
<keyword evidence="8 9" id="KW-0975">Bacterial flagellum</keyword>
<dbReference type="InterPro" id="IPR000067">
    <property type="entry name" value="FlgMring_FliF"/>
</dbReference>
<dbReference type="PANTHER" id="PTHR30046:SF0">
    <property type="entry name" value="FLAGELLAR M-RING PROTEIN"/>
    <property type="match status" value="1"/>
</dbReference>
<feature type="domain" description="Flagellar M-ring N-terminal" evidence="12">
    <location>
        <begin position="48"/>
        <end position="220"/>
    </location>
</feature>
<keyword evidence="14" id="KW-0969">Cilium</keyword>
<comment type="caution">
    <text evidence="14">The sequence shown here is derived from an EMBL/GenBank/DDBJ whole genome shotgun (WGS) entry which is preliminary data.</text>
</comment>
<evidence type="ECO:0000256" key="11">
    <source>
        <dbReference type="SAM" id="Phobius"/>
    </source>
</evidence>
<dbReference type="InterPro" id="IPR043427">
    <property type="entry name" value="YscJ/FliF"/>
</dbReference>
<dbReference type="GO" id="GO:0005886">
    <property type="term" value="C:plasma membrane"/>
    <property type="evidence" value="ECO:0007669"/>
    <property type="project" value="UniProtKB-SubCell"/>
</dbReference>
<comment type="similarity">
    <text evidence="3 9">Belongs to the FliF family.</text>
</comment>
<feature type="transmembrane region" description="Helical" evidence="11">
    <location>
        <begin position="25"/>
        <end position="43"/>
    </location>
</feature>
<proteinExistence type="inferred from homology"/>
<evidence type="ECO:0000256" key="6">
    <source>
        <dbReference type="ARBA" id="ARBA00022989"/>
    </source>
</evidence>
<keyword evidence="5 11" id="KW-0812">Transmembrane</keyword>
<dbReference type="EMBL" id="JADPIE010000001">
    <property type="protein sequence ID" value="MBF8435681.1"/>
    <property type="molecule type" value="Genomic_DNA"/>
</dbReference>
<evidence type="ECO:0000256" key="3">
    <source>
        <dbReference type="ARBA" id="ARBA00007971"/>
    </source>
</evidence>
<keyword evidence="6 11" id="KW-1133">Transmembrane helix</keyword>
<evidence type="ECO:0000313" key="15">
    <source>
        <dbReference type="Proteomes" id="UP000621436"/>
    </source>
</evidence>
<dbReference type="GO" id="GO:0003774">
    <property type="term" value="F:cytoskeletal motor activity"/>
    <property type="evidence" value="ECO:0007669"/>
    <property type="project" value="InterPro"/>
</dbReference>
<dbReference type="Proteomes" id="UP000621436">
    <property type="component" value="Unassembled WGS sequence"/>
</dbReference>
<keyword evidence="14" id="KW-0966">Cell projection</keyword>
<dbReference type="PIRSF" id="PIRSF004862">
    <property type="entry name" value="FliF"/>
    <property type="match status" value="1"/>
</dbReference>
<gene>
    <name evidence="14" type="primary">fliF</name>
    <name evidence="14" type="ORF">I0Q91_01185</name>
</gene>
<dbReference type="Pfam" id="PF08345">
    <property type="entry name" value="YscJ_FliF_C"/>
    <property type="match status" value="1"/>
</dbReference>
<comment type="subcellular location">
    <subcellularLocation>
        <location evidence="1 9">Bacterial flagellum basal body</location>
    </subcellularLocation>
    <subcellularLocation>
        <location evidence="2">Cell membrane</location>
        <topology evidence="2">Multi-pass membrane protein</topology>
    </subcellularLocation>
</comment>
<evidence type="ECO:0000256" key="9">
    <source>
        <dbReference type="PIRNR" id="PIRNR004862"/>
    </source>
</evidence>
<dbReference type="PRINTS" id="PR01009">
    <property type="entry name" value="FLGMRINGFLIF"/>
</dbReference>
<keyword evidence="4" id="KW-1003">Cell membrane</keyword>
<evidence type="ECO:0000256" key="5">
    <source>
        <dbReference type="ARBA" id="ARBA00022692"/>
    </source>
</evidence>
<evidence type="ECO:0000256" key="10">
    <source>
        <dbReference type="SAM" id="MobiDB-lite"/>
    </source>
</evidence>
<evidence type="ECO:0000313" key="14">
    <source>
        <dbReference type="EMBL" id="MBF8435681.1"/>
    </source>
</evidence>
<sequence length="523" mass="58732">MVEKLKEYFNQLNELIGKLDTKAKVIIGIVTGVVLIGLLFLIFSGTGHNYQPLFQQLSSEDANAIVEELEARGVSYRLADGGRTIMVPSDDVHNMRLQMAGEGLPHQGLVGFEIFDDTQFGTTDFERRVNLYRAMGGELSRSIQNMNSIEFARVQITAPEESLFIDEESPAKASVMLQLESGVRLTDSQARAIGNLVASSVPDLSPENVTIVDTAGNLLTPNFSDDDFSSREMTSNQRETERDYEEELKRRLRTMLTRILGPDNFTVQVAARMNFDQRERESVTYLPVVDDEGIPRSTQELREVYYGGTPGEGGVPGTESNIPGYMELDDMEDDYYERTDSVTNYEINEIVEREVFAPGDLERLSVSVMVNDEMPEEDLMILQDAIQASVGFDGDRGDSVNVSSLAFDDSLEEEMAQARQVEEEAERQRQLLYAGLIAGIIILTLIIIFILRRRLKKGEEAALQGSQVDMTVGDTEDDDIELPAHELSDEEKKIRKMKSELDEMVDEQPEEMAELLKSWLLDD</sequence>
<dbReference type="Pfam" id="PF01514">
    <property type="entry name" value="YscJ_FliF"/>
    <property type="match status" value="1"/>
</dbReference>
<dbReference type="AlphaFoldDB" id="A0A931APY7"/>
<evidence type="ECO:0000256" key="2">
    <source>
        <dbReference type="ARBA" id="ARBA00004651"/>
    </source>
</evidence>
<feature type="domain" description="Flagellar M-ring C-terminal" evidence="13">
    <location>
        <begin position="256"/>
        <end position="407"/>
    </location>
</feature>
<dbReference type="Gene3D" id="3.30.300.30">
    <property type="match status" value="1"/>
</dbReference>
<evidence type="ECO:0000256" key="4">
    <source>
        <dbReference type="ARBA" id="ARBA00022475"/>
    </source>
</evidence>
<accession>A0A931APY7</accession>
<dbReference type="NCBIfam" id="TIGR00206">
    <property type="entry name" value="fliF"/>
    <property type="match status" value="1"/>
</dbReference>
<protein>
    <recommendedName>
        <fullName evidence="9">Flagellar M-ring protein</fullName>
    </recommendedName>
</protein>
<dbReference type="PANTHER" id="PTHR30046">
    <property type="entry name" value="FLAGELLAR M-RING PROTEIN"/>
    <property type="match status" value="1"/>
</dbReference>
<keyword evidence="14" id="KW-0282">Flagellum</keyword>
<organism evidence="14 15">
    <name type="scientific">Halonatronomonas betaini</name>
    <dbReference type="NCBI Taxonomy" id="2778430"/>
    <lineage>
        <taxon>Bacteria</taxon>
        <taxon>Bacillati</taxon>
        <taxon>Bacillota</taxon>
        <taxon>Clostridia</taxon>
        <taxon>Halanaerobiales</taxon>
        <taxon>Halarsenatibacteraceae</taxon>
        <taxon>Halonatronomonas</taxon>
    </lineage>
</organism>
<evidence type="ECO:0000256" key="1">
    <source>
        <dbReference type="ARBA" id="ARBA00004117"/>
    </source>
</evidence>
<keyword evidence="7 11" id="KW-0472">Membrane</keyword>
<dbReference type="GO" id="GO:0009431">
    <property type="term" value="C:bacterial-type flagellum basal body, MS ring"/>
    <property type="evidence" value="ECO:0007669"/>
    <property type="project" value="InterPro"/>
</dbReference>
<evidence type="ECO:0000259" key="13">
    <source>
        <dbReference type="Pfam" id="PF08345"/>
    </source>
</evidence>
<dbReference type="RefSeq" id="WP_270452330.1">
    <property type="nucleotide sequence ID" value="NZ_JADPIE010000001.1"/>
</dbReference>
<dbReference type="InterPro" id="IPR006182">
    <property type="entry name" value="FliF_N_dom"/>
</dbReference>
<evidence type="ECO:0000256" key="7">
    <source>
        <dbReference type="ARBA" id="ARBA00023136"/>
    </source>
</evidence>
<name>A0A931APY7_9FIRM</name>
<dbReference type="InterPro" id="IPR013556">
    <property type="entry name" value="Flag_M-ring_C"/>
</dbReference>
<evidence type="ECO:0000259" key="12">
    <source>
        <dbReference type="Pfam" id="PF01514"/>
    </source>
</evidence>
<feature type="region of interest" description="Disordered" evidence="10">
    <location>
        <begin position="222"/>
        <end position="244"/>
    </location>
</feature>
<dbReference type="InterPro" id="IPR045851">
    <property type="entry name" value="AMP-bd_C_sf"/>
</dbReference>
<reference evidence="14" key="1">
    <citation type="submission" date="2020-11" db="EMBL/GenBank/DDBJ databases">
        <title>Halonatronomonas betainensis gen. nov., sp. nov. a novel haloalkaliphilic representative of the family Halanaerobiacae capable of betaine degradation.</title>
        <authorList>
            <person name="Boltyanskaya Y."/>
            <person name="Kevbrin V."/>
            <person name="Detkova E."/>
            <person name="Grouzdev D.S."/>
            <person name="Koziaeva V."/>
            <person name="Zhilina T."/>
        </authorList>
    </citation>
    <scope>NUCLEOTIDE SEQUENCE</scope>
    <source>
        <strain evidence="14">Z-7014</strain>
    </source>
</reference>
<dbReference type="GO" id="GO:0071973">
    <property type="term" value="P:bacterial-type flagellum-dependent cell motility"/>
    <property type="evidence" value="ECO:0007669"/>
    <property type="project" value="InterPro"/>
</dbReference>
<evidence type="ECO:0000256" key="8">
    <source>
        <dbReference type="ARBA" id="ARBA00023143"/>
    </source>
</evidence>
<feature type="transmembrane region" description="Helical" evidence="11">
    <location>
        <begin position="431"/>
        <end position="451"/>
    </location>
</feature>